<organism evidence="2 3">
    <name type="scientific">Datura stramonium</name>
    <name type="common">Jimsonweed</name>
    <name type="synonym">Common thornapple</name>
    <dbReference type="NCBI Taxonomy" id="4076"/>
    <lineage>
        <taxon>Eukaryota</taxon>
        <taxon>Viridiplantae</taxon>
        <taxon>Streptophyta</taxon>
        <taxon>Embryophyta</taxon>
        <taxon>Tracheophyta</taxon>
        <taxon>Spermatophyta</taxon>
        <taxon>Magnoliopsida</taxon>
        <taxon>eudicotyledons</taxon>
        <taxon>Gunneridae</taxon>
        <taxon>Pentapetalae</taxon>
        <taxon>asterids</taxon>
        <taxon>lamiids</taxon>
        <taxon>Solanales</taxon>
        <taxon>Solanaceae</taxon>
        <taxon>Solanoideae</taxon>
        <taxon>Datureae</taxon>
        <taxon>Datura</taxon>
    </lineage>
</organism>
<keyword evidence="3" id="KW-1185">Reference proteome</keyword>
<evidence type="ECO:0000256" key="1">
    <source>
        <dbReference type="SAM" id="MobiDB-lite"/>
    </source>
</evidence>
<accession>A0ABS8TM14</accession>
<feature type="compositionally biased region" description="Basic and acidic residues" evidence="1">
    <location>
        <begin position="110"/>
        <end position="121"/>
    </location>
</feature>
<feature type="region of interest" description="Disordered" evidence="1">
    <location>
        <begin position="110"/>
        <end position="129"/>
    </location>
</feature>
<evidence type="ECO:0000313" key="3">
    <source>
        <dbReference type="Proteomes" id="UP000823775"/>
    </source>
</evidence>
<dbReference type="Proteomes" id="UP000823775">
    <property type="component" value="Unassembled WGS sequence"/>
</dbReference>
<feature type="compositionally biased region" description="Basic and acidic residues" evidence="1">
    <location>
        <begin position="37"/>
        <end position="47"/>
    </location>
</feature>
<evidence type="ECO:0000313" key="2">
    <source>
        <dbReference type="EMBL" id="MCD7471936.1"/>
    </source>
</evidence>
<sequence length="129" mass="13848">MSASKEDKSTSAGEQGIGLLSEPLLRGKRGVSSLLDDPGKPPNDDATNKPNSHLFGGGRMTRGTMNGVLSWDEGDLGLSRQTWIDAGQDLVEHLLEKGKTLLDCGQERERVMGNDEGKRGDIAMGGNRR</sequence>
<feature type="region of interest" description="Disordered" evidence="1">
    <location>
        <begin position="1"/>
        <end position="63"/>
    </location>
</feature>
<name>A0ABS8TM14_DATST</name>
<comment type="caution">
    <text evidence="2">The sequence shown here is derived from an EMBL/GenBank/DDBJ whole genome shotgun (WGS) entry which is preliminary data.</text>
</comment>
<feature type="non-terminal residue" evidence="2">
    <location>
        <position position="129"/>
    </location>
</feature>
<dbReference type="EMBL" id="JACEIK010001748">
    <property type="protein sequence ID" value="MCD7471936.1"/>
    <property type="molecule type" value="Genomic_DNA"/>
</dbReference>
<proteinExistence type="predicted"/>
<reference evidence="2 3" key="1">
    <citation type="journal article" date="2021" name="BMC Genomics">
        <title>Datura genome reveals duplications of psychoactive alkaloid biosynthetic genes and high mutation rate following tissue culture.</title>
        <authorList>
            <person name="Rajewski A."/>
            <person name="Carter-House D."/>
            <person name="Stajich J."/>
            <person name="Litt A."/>
        </authorList>
    </citation>
    <scope>NUCLEOTIDE SEQUENCE [LARGE SCALE GENOMIC DNA]</scope>
    <source>
        <strain evidence="2">AR-01</strain>
    </source>
</reference>
<gene>
    <name evidence="2" type="ORF">HAX54_012737</name>
</gene>
<protein>
    <submittedName>
        <fullName evidence="2">Uncharacterized protein</fullName>
    </submittedName>
</protein>